<dbReference type="GO" id="GO:0005524">
    <property type="term" value="F:ATP binding"/>
    <property type="evidence" value="ECO:0007669"/>
    <property type="project" value="InterPro"/>
</dbReference>
<dbReference type="GO" id="GO:0016301">
    <property type="term" value="F:kinase activity"/>
    <property type="evidence" value="ECO:0000318"/>
    <property type="project" value="GO_Central"/>
</dbReference>
<evidence type="ECO:0000313" key="3">
    <source>
        <dbReference type="EMBL" id="KAF5779578.1"/>
    </source>
</evidence>
<dbReference type="PANTHER" id="PTHR47987:SF35">
    <property type="entry name" value="TETRATRICOPEPTIDE REPEAT-CONTAINING DOMAIN-CONTAINING PROTEIN-RELATED"/>
    <property type="match status" value="1"/>
</dbReference>
<dbReference type="SUPFAM" id="SSF56112">
    <property type="entry name" value="Protein kinase-like (PK-like)"/>
    <property type="match status" value="1"/>
</dbReference>
<sequence>MSLLRALFVLIRCLEGDYLSDFGLAKWATPTGLQITSTNVAGTFRYLAPEYFTHGKVTEKIDVYAFCVVLLELLTGRKPISNGHLKGDESLVMWAKPVLNSEKFSRLLDPILGVDYDVDQMECMALAVMLCIKRVPRARPQITIVSLLFCSMFCPKVGKQVGQWVIRVLVPVQSPGHVYRI</sequence>
<dbReference type="InterPro" id="IPR046958">
    <property type="entry name" value="RBK1/2/STUNTED"/>
</dbReference>
<protein>
    <recommendedName>
        <fullName evidence="2">Protein kinase domain-containing protein</fullName>
    </recommendedName>
</protein>
<accession>A0A9K3HJR6</accession>
<feature type="chain" id="PRO_5039910384" description="Protein kinase domain-containing protein" evidence="1">
    <location>
        <begin position="17"/>
        <end position="181"/>
    </location>
</feature>
<organism evidence="3 4">
    <name type="scientific">Helianthus annuus</name>
    <name type="common">Common sunflower</name>
    <dbReference type="NCBI Taxonomy" id="4232"/>
    <lineage>
        <taxon>Eukaryota</taxon>
        <taxon>Viridiplantae</taxon>
        <taxon>Streptophyta</taxon>
        <taxon>Embryophyta</taxon>
        <taxon>Tracheophyta</taxon>
        <taxon>Spermatophyta</taxon>
        <taxon>Magnoliopsida</taxon>
        <taxon>eudicotyledons</taxon>
        <taxon>Gunneridae</taxon>
        <taxon>Pentapetalae</taxon>
        <taxon>asterids</taxon>
        <taxon>campanulids</taxon>
        <taxon>Asterales</taxon>
        <taxon>Asteraceae</taxon>
        <taxon>Asteroideae</taxon>
        <taxon>Heliantheae alliance</taxon>
        <taxon>Heliantheae</taxon>
        <taxon>Helianthus</taxon>
    </lineage>
</organism>
<dbReference type="InterPro" id="IPR000719">
    <property type="entry name" value="Prot_kinase_dom"/>
</dbReference>
<dbReference type="Proteomes" id="UP000215914">
    <property type="component" value="Unassembled WGS sequence"/>
</dbReference>
<dbReference type="InterPro" id="IPR011009">
    <property type="entry name" value="Kinase-like_dom_sf"/>
</dbReference>
<dbReference type="Pfam" id="PF00069">
    <property type="entry name" value="Pkinase"/>
    <property type="match status" value="1"/>
</dbReference>
<dbReference type="PANTHER" id="PTHR47987">
    <property type="entry name" value="OS08G0249100 PROTEIN"/>
    <property type="match status" value="1"/>
</dbReference>
<dbReference type="EMBL" id="MNCJ02000327">
    <property type="protein sequence ID" value="KAF5779578.1"/>
    <property type="molecule type" value="Genomic_DNA"/>
</dbReference>
<dbReference type="GO" id="GO:0004672">
    <property type="term" value="F:protein kinase activity"/>
    <property type="evidence" value="ECO:0007669"/>
    <property type="project" value="InterPro"/>
</dbReference>
<dbReference type="Gramene" id="mRNA:HanXRQr2_Chr12g0561201">
    <property type="protein sequence ID" value="mRNA:HanXRQr2_Chr12g0561201"/>
    <property type="gene ID" value="HanXRQr2_Chr12g0561201"/>
</dbReference>
<dbReference type="AlphaFoldDB" id="A0A9K3HJR6"/>
<keyword evidence="1" id="KW-0732">Signal</keyword>
<keyword evidence="4" id="KW-1185">Reference proteome</keyword>
<reference evidence="3" key="1">
    <citation type="journal article" date="2017" name="Nature">
        <title>The sunflower genome provides insights into oil metabolism, flowering and Asterid evolution.</title>
        <authorList>
            <person name="Badouin H."/>
            <person name="Gouzy J."/>
            <person name="Grassa C.J."/>
            <person name="Murat F."/>
            <person name="Staton S.E."/>
            <person name="Cottret L."/>
            <person name="Lelandais-Briere C."/>
            <person name="Owens G.L."/>
            <person name="Carrere S."/>
            <person name="Mayjonade B."/>
            <person name="Legrand L."/>
            <person name="Gill N."/>
            <person name="Kane N.C."/>
            <person name="Bowers J.E."/>
            <person name="Hubner S."/>
            <person name="Bellec A."/>
            <person name="Berard A."/>
            <person name="Berges H."/>
            <person name="Blanchet N."/>
            <person name="Boniface M.C."/>
            <person name="Brunel D."/>
            <person name="Catrice O."/>
            <person name="Chaidir N."/>
            <person name="Claudel C."/>
            <person name="Donnadieu C."/>
            <person name="Faraut T."/>
            <person name="Fievet G."/>
            <person name="Helmstetter N."/>
            <person name="King M."/>
            <person name="Knapp S.J."/>
            <person name="Lai Z."/>
            <person name="Le Paslier M.C."/>
            <person name="Lippi Y."/>
            <person name="Lorenzon L."/>
            <person name="Mandel J.R."/>
            <person name="Marage G."/>
            <person name="Marchand G."/>
            <person name="Marquand E."/>
            <person name="Bret-Mestries E."/>
            <person name="Morien E."/>
            <person name="Nambeesan S."/>
            <person name="Nguyen T."/>
            <person name="Pegot-Espagnet P."/>
            <person name="Pouilly N."/>
            <person name="Raftis F."/>
            <person name="Sallet E."/>
            <person name="Schiex T."/>
            <person name="Thomas J."/>
            <person name="Vandecasteele C."/>
            <person name="Vares D."/>
            <person name="Vear F."/>
            <person name="Vautrin S."/>
            <person name="Crespi M."/>
            <person name="Mangin B."/>
            <person name="Burke J.M."/>
            <person name="Salse J."/>
            <person name="Munos S."/>
            <person name="Vincourt P."/>
            <person name="Rieseberg L.H."/>
            <person name="Langlade N.B."/>
        </authorList>
    </citation>
    <scope>NUCLEOTIDE SEQUENCE</scope>
    <source>
        <tissue evidence="3">Leaves</tissue>
    </source>
</reference>
<dbReference type="PROSITE" id="PS50011">
    <property type="entry name" value="PROTEIN_KINASE_DOM"/>
    <property type="match status" value="1"/>
</dbReference>
<evidence type="ECO:0000259" key="2">
    <source>
        <dbReference type="PROSITE" id="PS50011"/>
    </source>
</evidence>
<feature type="signal peptide" evidence="1">
    <location>
        <begin position="1"/>
        <end position="16"/>
    </location>
</feature>
<feature type="domain" description="Protein kinase" evidence="2">
    <location>
        <begin position="1"/>
        <end position="149"/>
    </location>
</feature>
<gene>
    <name evidence="3" type="ORF">HanXRQr2_Chr12g0561201</name>
</gene>
<name>A0A9K3HJR6_HELAN</name>
<evidence type="ECO:0000256" key="1">
    <source>
        <dbReference type="SAM" id="SignalP"/>
    </source>
</evidence>
<proteinExistence type="predicted"/>
<comment type="caution">
    <text evidence="3">The sequence shown here is derived from an EMBL/GenBank/DDBJ whole genome shotgun (WGS) entry which is preliminary data.</text>
</comment>
<dbReference type="Gene3D" id="1.10.510.10">
    <property type="entry name" value="Transferase(Phosphotransferase) domain 1"/>
    <property type="match status" value="1"/>
</dbReference>
<reference evidence="3" key="2">
    <citation type="submission" date="2020-06" db="EMBL/GenBank/DDBJ databases">
        <title>Helianthus annuus Genome sequencing and assembly Release 2.</title>
        <authorList>
            <person name="Gouzy J."/>
            <person name="Langlade N."/>
            <person name="Munos S."/>
        </authorList>
    </citation>
    <scope>NUCLEOTIDE SEQUENCE</scope>
    <source>
        <tissue evidence="3">Leaves</tissue>
    </source>
</reference>
<keyword evidence="3" id="KW-0808">Transferase</keyword>
<evidence type="ECO:0000313" key="4">
    <source>
        <dbReference type="Proteomes" id="UP000215914"/>
    </source>
</evidence>